<evidence type="ECO:0000313" key="1">
    <source>
        <dbReference type="EMBL" id="EBR8436144.1"/>
    </source>
</evidence>
<name>A0A5U8JEE7_SALET</name>
<organism evidence="1">
    <name type="scientific">Salmonella enterica subsp. enterica serovar Panama</name>
    <dbReference type="NCBI Taxonomy" id="29472"/>
    <lineage>
        <taxon>Bacteria</taxon>
        <taxon>Pseudomonadati</taxon>
        <taxon>Pseudomonadota</taxon>
        <taxon>Gammaproteobacteria</taxon>
        <taxon>Enterobacterales</taxon>
        <taxon>Enterobacteriaceae</taxon>
        <taxon>Salmonella</taxon>
    </lineage>
</organism>
<dbReference type="InterPro" id="IPR009057">
    <property type="entry name" value="Homeodomain-like_sf"/>
</dbReference>
<dbReference type="EMBL" id="AAGTPA010000045">
    <property type="protein sequence ID" value="EBR8436144.1"/>
    <property type="molecule type" value="Genomic_DNA"/>
</dbReference>
<dbReference type="AlphaFoldDB" id="A0A5U8JEE7"/>
<proteinExistence type="predicted"/>
<gene>
    <name evidence="1" type="ORF">DOI44_24725</name>
</gene>
<dbReference type="SUPFAM" id="SSF53098">
    <property type="entry name" value="Ribonuclease H-like"/>
    <property type="match status" value="1"/>
</dbReference>
<protein>
    <submittedName>
        <fullName evidence="1">Uncharacterized protein</fullName>
    </submittedName>
</protein>
<dbReference type="Proteomes" id="UP000839597">
    <property type="component" value="Unassembled WGS sequence"/>
</dbReference>
<accession>A0A5U8JEE7</accession>
<reference evidence="1" key="1">
    <citation type="submission" date="2018-06" db="EMBL/GenBank/DDBJ databases">
        <authorList>
            <person name="Ashton P.M."/>
            <person name="Dallman T."/>
            <person name="Nair S."/>
            <person name="De Pinna E."/>
            <person name="Peters T."/>
            <person name="Grant K."/>
        </authorList>
    </citation>
    <scope>NUCLEOTIDE SEQUENCE [LARGE SCALE GENOMIC DNA]</scope>
    <source>
        <strain evidence="1">449454</strain>
    </source>
</reference>
<comment type="caution">
    <text evidence="1">The sequence shown here is derived from an EMBL/GenBank/DDBJ whole genome shotgun (WGS) entry which is preliminary data.</text>
</comment>
<sequence length="200" mass="22506">MGQQRGRLTPLSERQKIIFLVDDAVSQGASKTRACQCIGISIRTLQRWGDGEHIKADRRPDTTNRIPRNKLSEAERQQILELCNSPEFSSLPPNVIVPTLADKGIYIASESTSYRVLKRANQLTRRTREGRYRHPDALKATAPNQVGSWDISYIPSWIKGQHFYLYMNVDIYSRKIIAAEMFTSSSSGTTPNTVTAGFGM</sequence>
<dbReference type="InterPro" id="IPR012337">
    <property type="entry name" value="RNaseH-like_sf"/>
</dbReference>
<dbReference type="SUPFAM" id="SSF46689">
    <property type="entry name" value="Homeodomain-like"/>
    <property type="match status" value="1"/>
</dbReference>